<dbReference type="InterPro" id="IPR012340">
    <property type="entry name" value="NA-bd_OB-fold"/>
</dbReference>
<organism evidence="3 4">
    <name type="scientific">Streptococcus henryi</name>
    <dbReference type="NCBI Taxonomy" id="439219"/>
    <lineage>
        <taxon>Bacteria</taxon>
        <taxon>Bacillati</taxon>
        <taxon>Bacillota</taxon>
        <taxon>Bacilli</taxon>
        <taxon>Lactobacillales</taxon>
        <taxon>Streptococcaceae</taxon>
        <taxon>Streptococcus</taxon>
    </lineage>
</organism>
<dbReference type="Pfam" id="PF17783">
    <property type="entry name" value="WHD_CvfB"/>
    <property type="match status" value="1"/>
</dbReference>
<dbReference type="Proteomes" id="UP000182508">
    <property type="component" value="Unassembled WGS sequence"/>
</dbReference>
<comment type="similarity">
    <text evidence="1">Belongs to the CvfB family.</text>
</comment>
<dbReference type="InterPro" id="IPR048588">
    <property type="entry name" value="CvfB_S1_2nd"/>
</dbReference>
<gene>
    <name evidence="3" type="ORF">SAMN02910293_01794</name>
</gene>
<proteinExistence type="inferred from homology"/>
<dbReference type="Gene3D" id="1.10.10.10">
    <property type="entry name" value="Winged helix-like DNA-binding domain superfamily/Winged helix DNA-binding domain"/>
    <property type="match status" value="1"/>
</dbReference>
<dbReference type="Pfam" id="PF21191">
    <property type="entry name" value="CvfB_1st"/>
    <property type="match status" value="1"/>
</dbReference>
<accession>A0A1G6CTT7</accession>
<dbReference type="InterPro" id="IPR040764">
    <property type="entry name" value="CvfB_WH"/>
</dbReference>
<dbReference type="Gene3D" id="2.40.50.140">
    <property type="entry name" value="Nucleic acid-binding proteins"/>
    <property type="match status" value="2"/>
</dbReference>
<dbReference type="AlphaFoldDB" id="A0A1G6CTT7"/>
<dbReference type="InterPro" id="IPR048587">
    <property type="entry name" value="CvfB_S1_3rd"/>
</dbReference>
<reference evidence="3 4" key="1">
    <citation type="submission" date="2016-10" db="EMBL/GenBank/DDBJ databases">
        <authorList>
            <person name="de Groot N.N."/>
        </authorList>
    </citation>
    <scope>NUCLEOTIDE SEQUENCE [LARGE SCALE GENOMIC DNA]</scope>
    <source>
        <strain evidence="3 4">A-4</strain>
    </source>
</reference>
<sequence length="286" mass="32336">MNNLLATVITALVTDENDKAYFVQKDGITFTLDKAEGQHKVGDMVKGFAYTDLRQKARLTTKEITASRTSYGWGTVTEVRRDLGVFVDTGLPDKEVVVSLDVLPEMKELWPKKGDKLYVKLDVDKKDRIWALPAEPEVFQKMAGPAYDNMHNQTWPAIVYRLKLTGTFVYLPENNMLGFIHPSERYAEPRLGEVVNARVIGFREIDRTLNLSLKPRSFEMLENDAQMILTYLESNGGFMTLNDKSSPEDIKATFGISKGQFKKALGGLMKAKKIKQDQFGTELINN</sequence>
<evidence type="ECO:0000259" key="2">
    <source>
        <dbReference type="PROSITE" id="PS50126"/>
    </source>
</evidence>
<dbReference type="Pfam" id="PF21543">
    <property type="entry name" value="CvfB_2nd"/>
    <property type="match status" value="1"/>
</dbReference>
<dbReference type="Pfam" id="PF13509">
    <property type="entry name" value="S1_2"/>
    <property type="match status" value="1"/>
</dbReference>
<dbReference type="Gene3D" id="2.40.50.330">
    <property type="match status" value="1"/>
</dbReference>
<dbReference type="InterPro" id="IPR036388">
    <property type="entry name" value="WH-like_DNA-bd_sf"/>
</dbReference>
<dbReference type="SUPFAM" id="SSF50249">
    <property type="entry name" value="Nucleic acid-binding proteins"/>
    <property type="match status" value="1"/>
</dbReference>
<feature type="domain" description="S1 motif" evidence="2">
    <location>
        <begin position="152"/>
        <end position="214"/>
    </location>
</feature>
<dbReference type="PROSITE" id="PS50126">
    <property type="entry name" value="S1"/>
    <property type="match status" value="1"/>
</dbReference>
<dbReference type="eggNOG" id="COG2996">
    <property type="taxonomic scope" value="Bacteria"/>
</dbReference>
<evidence type="ECO:0000313" key="3">
    <source>
        <dbReference type="EMBL" id="SDB36327.1"/>
    </source>
</evidence>
<dbReference type="InterPro" id="IPR039566">
    <property type="entry name" value="CvfB_S1_st"/>
</dbReference>
<dbReference type="GO" id="GO:0003676">
    <property type="term" value="F:nucleic acid binding"/>
    <property type="evidence" value="ECO:0007669"/>
    <property type="project" value="InterPro"/>
</dbReference>
<dbReference type="PANTHER" id="PTHR37296">
    <property type="entry name" value="CONSERVED VIRULENCE FACTOR B"/>
    <property type="match status" value="1"/>
</dbReference>
<keyword evidence="4" id="KW-1185">Reference proteome</keyword>
<dbReference type="STRING" id="439219.SAMN02910293_01794"/>
<evidence type="ECO:0000313" key="4">
    <source>
        <dbReference type="Proteomes" id="UP000182508"/>
    </source>
</evidence>
<dbReference type="InterPro" id="IPR014464">
    <property type="entry name" value="CvfB_fam"/>
</dbReference>
<dbReference type="PIRSF" id="PIRSF012524">
    <property type="entry name" value="YitL_S1"/>
    <property type="match status" value="1"/>
</dbReference>
<dbReference type="EMBL" id="FMXP01000026">
    <property type="protein sequence ID" value="SDB36327.1"/>
    <property type="molecule type" value="Genomic_DNA"/>
</dbReference>
<protein>
    <recommendedName>
        <fullName evidence="2">S1 motif domain-containing protein</fullName>
    </recommendedName>
</protein>
<dbReference type="RefSeq" id="WP_074486414.1">
    <property type="nucleotide sequence ID" value="NZ_FMXP01000026.1"/>
</dbReference>
<name>A0A1G6CTT7_9STRE</name>
<dbReference type="InterPro" id="IPR003029">
    <property type="entry name" value="S1_domain"/>
</dbReference>
<evidence type="ECO:0000256" key="1">
    <source>
        <dbReference type="PIRNR" id="PIRNR012524"/>
    </source>
</evidence>
<dbReference type="PANTHER" id="PTHR37296:SF1">
    <property type="entry name" value="CONSERVED VIRULENCE FACTOR B"/>
    <property type="match status" value="1"/>
</dbReference>